<dbReference type="Proteomes" id="UP000593577">
    <property type="component" value="Unassembled WGS sequence"/>
</dbReference>
<accession>A0A7J8WL96</accession>
<keyword evidence="2" id="KW-1185">Reference proteome</keyword>
<name>A0A7J8WL96_GOSAI</name>
<dbReference type="EMBL" id="JABFAA010000002">
    <property type="protein sequence ID" value="MBA0675807.1"/>
    <property type="molecule type" value="Genomic_DNA"/>
</dbReference>
<reference evidence="1 2" key="1">
    <citation type="journal article" date="2019" name="Genome Biol. Evol.">
        <title>Insights into the evolution of the New World diploid cottons (Gossypium, subgenus Houzingenia) based on genome sequencing.</title>
        <authorList>
            <person name="Grover C.E."/>
            <person name="Arick M.A. 2nd"/>
            <person name="Thrash A."/>
            <person name="Conover J.L."/>
            <person name="Sanders W.S."/>
            <person name="Peterson D.G."/>
            <person name="Frelichowski J.E."/>
            <person name="Scheffler J.A."/>
            <person name="Scheffler B.E."/>
            <person name="Wendel J.F."/>
        </authorList>
    </citation>
    <scope>NUCLEOTIDE SEQUENCE [LARGE SCALE GENOMIC DNA]</scope>
    <source>
        <strain evidence="1">185</strain>
        <tissue evidence="1">Leaf</tissue>
    </source>
</reference>
<gene>
    <name evidence="1" type="ORF">Goari_017332</name>
</gene>
<dbReference type="AlphaFoldDB" id="A0A7J8WL96"/>
<comment type="caution">
    <text evidence="1">The sequence shown here is derived from an EMBL/GenBank/DDBJ whole genome shotgun (WGS) entry which is preliminary data.</text>
</comment>
<organism evidence="1 2">
    <name type="scientific">Gossypium aridum</name>
    <name type="common">American cotton</name>
    <name type="synonym">Erioxylum aridum</name>
    <dbReference type="NCBI Taxonomy" id="34290"/>
    <lineage>
        <taxon>Eukaryota</taxon>
        <taxon>Viridiplantae</taxon>
        <taxon>Streptophyta</taxon>
        <taxon>Embryophyta</taxon>
        <taxon>Tracheophyta</taxon>
        <taxon>Spermatophyta</taxon>
        <taxon>Magnoliopsida</taxon>
        <taxon>eudicotyledons</taxon>
        <taxon>Gunneridae</taxon>
        <taxon>Pentapetalae</taxon>
        <taxon>rosids</taxon>
        <taxon>malvids</taxon>
        <taxon>Malvales</taxon>
        <taxon>Malvaceae</taxon>
        <taxon>Malvoideae</taxon>
        <taxon>Gossypium</taxon>
    </lineage>
</organism>
<evidence type="ECO:0000313" key="1">
    <source>
        <dbReference type="EMBL" id="MBA0675807.1"/>
    </source>
</evidence>
<sequence length="78" mass="9160">MPSFERVMKWKSPVMKKVLGVHGIMLSLSNIVATTSTWWNIRPRGKKMECLSGQKQKLNISDRVHLNFRRLQVFVYVK</sequence>
<protein>
    <submittedName>
        <fullName evidence="1">Uncharacterized protein</fullName>
    </submittedName>
</protein>
<proteinExistence type="predicted"/>
<evidence type="ECO:0000313" key="2">
    <source>
        <dbReference type="Proteomes" id="UP000593577"/>
    </source>
</evidence>